<feature type="domain" description="HTH cro/C1-type" evidence="4">
    <location>
        <begin position="8"/>
        <end position="62"/>
    </location>
</feature>
<evidence type="ECO:0000313" key="5">
    <source>
        <dbReference type="EMBL" id="RSU04959.1"/>
    </source>
</evidence>
<name>A0A430ACL5_9ENTE</name>
<dbReference type="EMBL" id="NGJY01000001">
    <property type="protein sequence ID" value="RSU04959.1"/>
    <property type="molecule type" value="Genomic_DNA"/>
</dbReference>
<dbReference type="InterPro" id="IPR010982">
    <property type="entry name" value="Lambda_DNA-bd_dom_sf"/>
</dbReference>
<dbReference type="InterPro" id="IPR001387">
    <property type="entry name" value="Cro/C1-type_HTH"/>
</dbReference>
<keyword evidence="3" id="KW-0804">Transcription</keyword>
<keyword evidence="2" id="KW-0238">DNA-binding</keyword>
<dbReference type="GO" id="GO:0003677">
    <property type="term" value="F:DNA binding"/>
    <property type="evidence" value="ECO:0007669"/>
    <property type="project" value="UniProtKB-KW"/>
</dbReference>
<dbReference type="PROSITE" id="PS50943">
    <property type="entry name" value="HTH_CROC1"/>
    <property type="match status" value="1"/>
</dbReference>
<reference evidence="5 6" key="1">
    <citation type="submission" date="2017-05" db="EMBL/GenBank/DDBJ databases">
        <title>Vagococcus spp. assemblies.</title>
        <authorList>
            <person name="Gulvik C.A."/>
        </authorList>
    </citation>
    <scope>NUCLEOTIDE SEQUENCE [LARGE SCALE GENOMIC DNA]</scope>
    <source>
        <strain evidence="5 6">CCUG 41755</strain>
    </source>
</reference>
<dbReference type="CDD" id="cd00093">
    <property type="entry name" value="HTH_XRE"/>
    <property type="match status" value="1"/>
</dbReference>
<accession>A0A430ACL5</accession>
<sequence length="102" mass="11969">MSIFSDKLSLLMKQQNISDEELAELVDVNRTTINRWRTGERNPKMDKLPEIADVFKVPPQIFIGNDKNTSDLIEDYSNLSPKQQKLLLEYLQELKQKEEPLY</sequence>
<dbReference type="Pfam" id="PF01381">
    <property type="entry name" value="HTH_3"/>
    <property type="match status" value="1"/>
</dbReference>
<evidence type="ECO:0000313" key="6">
    <source>
        <dbReference type="Proteomes" id="UP000287101"/>
    </source>
</evidence>
<evidence type="ECO:0000256" key="2">
    <source>
        <dbReference type="ARBA" id="ARBA00023125"/>
    </source>
</evidence>
<organism evidence="5 6">
    <name type="scientific">Vagococcus fessus</name>
    <dbReference type="NCBI Taxonomy" id="120370"/>
    <lineage>
        <taxon>Bacteria</taxon>
        <taxon>Bacillati</taxon>
        <taxon>Bacillota</taxon>
        <taxon>Bacilli</taxon>
        <taxon>Lactobacillales</taxon>
        <taxon>Enterococcaceae</taxon>
        <taxon>Vagococcus</taxon>
    </lineage>
</organism>
<dbReference type="OrthoDB" id="9805856at2"/>
<gene>
    <name evidence="5" type="ORF">CBF31_02755</name>
</gene>
<dbReference type="RefSeq" id="WP_126830740.1">
    <property type="nucleotide sequence ID" value="NZ_CBCRYB010000015.1"/>
</dbReference>
<dbReference type="SUPFAM" id="SSF47413">
    <property type="entry name" value="lambda repressor-like DNA-binding domains"/>
    <property type="match status" value="1"/>
</dbReference>
<comment type="caution">
    <text evidence="5">The sequence shown here is derived from an EMBL/GenBank/DDBJ whole genome shotgun (WGS) entry which is preliminary data.</text>
</comment>
<protein>
    <recommendedName>
        <fullName evidence="4">HTH cro/C1-type domain-containing protein</fullName>
    </recommendedName>
</protein>
<dbReference type="PANTHER" id="PTHR40661">
    <property type="match status" value="1"/>
</dbReference>
<evidence type="ECO:0000259" key="4">
    <source>
        <dbReference type="PROSITE" id="PS50943"/>
    </source>
</evidence>
<keyword evidence="6" id="KW-1185">Reference proteome</keyword>
<dbReference type="Gene3D" id="1.10.260.40">
    <property type="entry name" value="lambda repressor-like DNA-binding domains"/>
    <property type="match status" value="1"/>
</dbReference>
<proteinExistence type="predicted"/>
<keyword evidence="1" id="KW-0805">Transcription regulation</keyword>
<dbReference type="PANTHER" id="PTHR40661:SF3">
    <property type="entry name" value="FELS-1 PROPHAGE TRANSCRIPTIONAL REGULATOR"/>
    <property type="match status" value="1"/>
</dbReference>
<evidence type="ECO:0000256" key="1">
    <source>
        <dbReference type="ARBA" id="ARBA00023015"/>
    </source>
</evidence>
<dbReference type="Proteomes" id="UP000287101">
    <property type="component" value="Unassembled WGS sequence"/>
</dbReference>
<evidence type="ECO:0000256" key="3">
    <source>
        <dbReference type="ARBA" id="ARBA00023163"/>
    </source>
</evidence>
<dbReference type="AlphaFoldDB" id="A0A430ACL5"/>
<dbReference type="SMART" id="SM00530">
    <property type="entry name" value="HTH_XRE"/>
    <property type="match status" value="1"/>
</dbReference>